<protein>
    <submittedName>
        <fullName evidence="7">Dynein axonemal assembly factor 9</fullName>
    </submittedName>
</protein>
<evidence type="ECO:0000259" key="5">
    <source>
        <dbReference type="Pfam" id="PF25204"/>
    </source>
</evidence>
<dbReference type="Pfam" id="PF26246">
    <property type="entry name" value="PH_DAAF9"/>
    <property type="match status" value="1"/>
</dbReference>
<keyword evidence="8" id="KW-1185">Reference proteome</keyword>
<feature type="domain" description="DAAF9" evidence="5">
    <location>
        <begin position="716"/>
        <end position="925"/>
    </location>
</feature>
<dbReference type="GeneTree" id="ENSGT00390000003692"/>
<dbReference type="InterPro" id="IPR056498">
    <property type="entry name" value="DAAF9_N"/>
</dbReference>
<dbReference type="Proteomes" id="UP000233060">
    <property type="component" value="Unassembled WGS sequence"/>
</dbReference>
<feature type="domain" description="DAAF9 CobW C-like" evidence="3">
    <location>
        <begin position="941"/>
        <end position="1006"/>
    </location>
</feature>
<feature type="domain" description="DAAF9 N-terminal" evidence="2">
    <location>
        <begin position="21"/>
        <end position="217"/>
    </location>
</feature>
<proteinExistence type="predicted"/>
<reference evidence="7" key="2">
    <citation type="submission" date="2025-09" db="UniProtKB">
        <authorList>
            <consortium name="Ensembl"/>
        </authorList>
    </citation>
    <scope>IDENTIFICATION</scope>
</reference>
<dbReference type="InterPro" id="IPR057478">
    <property type="entry name" value="DAAF9_2"/>
</dbReference>
<evidence type="ECO:0000259" key="4">
    <source>
        <dbReference type="Pfam" id="PF25203"/>
    </source>
</evidence>
<dbReference type="InterPro" id="IPR058843">
    <property type="entry name" value="PH_DAAF9"/>
</dbReference>
<reference evidence="7" key="1">
    <citation type="submission" date="2025-08" db="UniProtKB">
        <authorList>
            <consortium name="Ensembl"/>
        </authorList>
    </citation>
    <scope>IDENTIFICATION</scope>
</reference>
<dbReference type="InterPro" id="IPR040342">
    <property type="entry name" value="DNAAF9"/>
</dbReference>
<dbReference type="Bgee" id="ENSCATG00000031778">
    <property type="expression patterns" value="Expressed in skeletal muscle tissue and 12 other cell types or tissues"/>
</dbReference>
<evidence type="ECO:0000259" key="3">
    <source>
        <dbReference type="Pfam" id="PF23319"/>
    </source>
</evidence>
<evidence type="ECO:0000256" key="1">
    <source>
        <dbReference type="SAM" id="MobiDB-lite"/>
    </source>
</evidence>
<dbReference type="AlphaFoldDB" id="A0A2K5LS18"/>
<feature type="compositionally biased region" description="Low complexity" evidence="1">
    <location>
        <begin position="11"/>
        <end position="27"/>
    </location>
</feature>
<name>A0A2K5LS18_CERAT</name>
<dbReference type="Ensembl" id="ENSCATT00000039902.1">
    <property type="protein sequence ID" value="ENSCATP00000015747.1"/>
    <property type="gene ID" value="ENSCATG00000031778.1"/>
</dbReference>
<gene>
    <name evidence="7" type="primary">DNAAF9</name>
</gene>
<accession>A0A2K5LS18</accession>
<evidence type="ECO:0000259" key="6">
    <source>
        <dbReference type="Pfam" id="PF26246"/>
    </source>
</evidence>
<dbReference type="PANTHER" id="PTHR33664:SF1">
    <property type="entry name" value="DYNEIN AXONEMAL ASSEMBLY FACTOR 9"/>
    <property type="match status" value="1"/>
</dbReference>
<dbReference type="PANTHER" id="PTHR33664">
    <property type="entry name" value="RCG26366"/>
    <property type="match status" value="1"/>
</dbReference>
<feature type="domain" description="DAAF9 pita-bread-like" evidence="4">
    <location>
        <begin position="220"/>
        <end position="420"/>
    </location>
</feature>
<feature type="region of interest" description="Disordered" evidence="1">
    <location>
        <begin position="1"/>
        <end position="27"/>
    </location>
</feature>
<dbReference type="InterPro" id="IPR056414">
    <property type="entry name" value="DAAF9_CobW_C"/>
</dbReference>
<dbReference type="Pfam" id="PF23281">
    <property type="entry name" value="DAAF9_N"/>
    <property type="match status" value="1"/>
</dbReference>
<sequence length="1144" mass="128607">MDVYPPRRLGLPRARSPGGSSRGSPSVSCSRLRQVQSILTQSSKSRPDGILCILGIDSRYNEGCRELANYLLFGLYNQNTSDFEKTGFSEEVLDDVIILIKSDSVHLYCNPVNFRYLLPYVAHWRNLHFHCMTENEYEDEEAAEEFKIASFVDMVRDCSRIGIPYSSQGHLQIFDMFVVEKWPIVQAFALEGIGGDGFFTMKYELQDVSLNLWNVYSKMDPMSLESLLSDDLVAFEHQWTSFFANFDTEIPFLLELSESQAGEPFRSYFSHGMISSHITENSPNRQPFVLFGNHSTRENLNAGNFNFPSEGHLVRSTGPGGSFAKHMVAQCVSPKGPLACSRTYFFGATHVPYLGGDSKLPKKTEQIRLLSQIYAAVIEAVVAGIACYAKTSSLTKAKEVAEQTLGSGLDSFELIPFKAACMTVYDIPDLLGGNGCLGSVVFSESFLTSQILVKENDGTVTTETRSIVLTAAVPRFCSWLVEDNEVKLSEKTQQAVRGDESFLGTFLTGGEGAYLYSSNLQSWPEEGNVHFFSSGLLFSHCRHGSIIISKDHMNSISFYDGDSTSTVAALLIDFKSSLLPHLPVHFHGSSSFLMIALFPKSKIYQAFYSEVFSLWQQQDNSGLSLKVIQEDGLSVEQKRLHSSAQKLFSALSQPAGEKRSSLKLLSAKLPELDWFLQHFAISSISQEPVMRTHLPVLLQQAEINPTHRVENDKVIISIVTGLPGCHASELCAFLVTLHKEYGRWMVYRQIMDSSECFHAAHFQRYLSNALEAQQNRSARQSAYICKKTRLLVVLQGYTDVIDVVQALQTHPDSNVKASFTIGAITACVEPMSCYMEHRFLFPKCLDQCSQGLVSNVVFTSHTTEQRHPLLVQLQSLIRAANPAAAFILAENGIVTRNEDIELILSENSFSSPEMLRSRYLMYPGWYEGKLNAGSVYPLMVQICVWFGRPLEKTRFMAKCKAIQSSIKPSPFSGNIYHILGKVKFSDSERTMEVCYNTLANSLSIMPVLEGPTPPPDSKSISQDSSGQQECYLVFIGCSLKEDSIKDWLRQSAKQKPQRKALKTRGMLTQQEIRSIHVKRHLEPLPAGYFYNGTQFVNFFGDKTDFHPLMDQFMNDYVEEANREIEKYNRELEQQEYHDLFELKP</sequence>
<dbReference type="Pfam" id="PF25204">
    <property type="entry name" value="DAAF9_2"/>
    <property type="match status" value="1"/>
</dbReference>
<dbReference type="Pfam" id="PF25203">
    <property type="entry name" value="PB_DAAF9"/>
    <property type="match status" value="1"/>
</dbReference>
<feature type="domain" description="DAAF9 PH" evidence="6">
    <location>
        <begin position="483"/>
        <end position="687"/>
    </location>
</feature>
<organism evidence="7 8">
    <name type="scientific">Cercocebus atys</name>
    <name type="common">Sooty mangabey</name>
    <name type="synonym">Cercocebus torquatus atys</name>
    <dbReference type="NCBI Taxonomy" id="9531"/>
    <lineage>
        <taxon>Eukaryota</taxon>
        <taxon>Metazoa</taxon>
        <taxon>Chordata</taxon>
        <taxon>Craniata</taxon>
        <taxon>Vertebrata</taxon>
        <taxon>Euteleostomi</taxon>
        <taxon>Mammalia</taxon>
        <taxon>Eutheria</taxon>
        <taxon>Euarchontoglires</taxon>
        <taxon>Primates</taxon>
        <taxon>Haplorrhini</taxon>
        <taxon>Catarrhini</taxon>
        <taxon>Cercopithecidae</taxon>
        <taxon>Cercopithecinae</taxon>
        <taxon>Cercocebus</taxon>
    </lineage>
</organism>
<evidence type="ECO:0000259" key="2">
    <source>
        <dbReference type="Pfam" id="PF23281"/>
    </source>
</evidence>
<evidence type="ECO:0000313" key="8">
    <source>
        <dbReference type="Proteomes" id="UP000233060"/>
    </source>
</evidence>
<dbReference type="CDD" id="cd22936">
    <property type="entry name" value="shulin_C20orf194-like"/>
    <property type="match status" value="1"/>
</dbReference>
<dbReference type="Pfam" id="PF23319">
    <property type="entry name" value="CobW_C_DAAF9"/>
    <property type="match status" value="1"/>
</dbReference>
<evidence type="ECO:0000313" key="7">
    <source>
        <dbReference type="Ensembl" id="ENSCATP00000015747.1"/>
    </source>
</evidence>
<dbReference type="InterPro" id="IPR058844">
    <property type="entry name" value="PB_DAAF9"/>
</dbReference>